<keyword evidence="2" id="KW-0378">Hydrolase</keyword>
<keyword evidence="2" id="KW-0547">Nucleotide-binding</keyword>
<dbReference type="AlphaFoldDB" id="A0A5B0NPE4"/>
<keyword evidence="2" id="KW-0067">ATP-binding</keyword>
<gene>
    <name evidence="2" type="primary">SGS1_27</name>
    <name evidence="2" type="ORF">PGTUg99_003965</name>
</gene>
<evidence type="ECO:0000256" key="1">
    <source>
        <dbReference type="SAM" id="MobiDB-lite"/>
    </source>
</evidence>
<comment type="caution">
    <text evidence="2">The sequence shown here is derived from an EMBL/GenBank/DDBJ whole genome shotgun (WGS) entry which is preliminary data.</text>
</comment>
<organism evidence="2 3">
    <name type="scientific">Puccinia graminis f. sp. tritici</name>
    <dbReference type="NCBI Taxonomy" id="56615"/>
    <lineage>
        <taxon>Eukaryota</taxon>
        <taxon>Fungi</taxon>
        <taxon>Dikarya</taxon>
        <taxon>Basidiomycota</taxon>
        <taxon>Pucciniomycotina</taxon>
        <taxon>Pucciniomycetes</taxon>
        <taxon>Pucciniales</taxon>
        <taxon>Pucciniaceae</taxon>
        <taxon>Puccinia</taxon>
    </lineage>
</organism>
<dbReference type="EMBL" id="VDEP01000404">
    <property type="protein sequence ID" value="KAA1089769.1"/>
    <property type="molecule type" value="Genomic_DNA"/>
</dbReference>
<protein>
    <submittedName>
        <fullName evidence="2">ATP-dependent DNA helicase sgs1</fullName>
    </submittedName>
</protein>
<accession>A0A5B0NPE4</accession>
<evidence type="ECO:0000313" key="3">
    <source>
        <dbReference type="Proteomes" id="UP000325313"/>
    </source>
</evidence>
<sequence length="94" mass="10605">MPANTTAKDSLQPIEDETQPTLPPEGITKDLLPFEDISKNQLEETPIKAPKRLLKSKKGKLVLNKDITAMSHKAIIKMLNNRSKTTYKVQEYLS</sequence>
<reference evidence="2 3" key="1">
    <citation type="submission" date="2019-05" db="EMBL/GenBank/DDBJ databases">
        <title>Emergence of the Ug99 lineage of the wheat stem rust pathogen through somatic hybridization.</title>
        <authorList>
            <person name="Li F."/>
            <person name="Upadhyaya N.M."/>
            <person name="Sperschneider J."/>
            <person name="Matny O."/>
            <person name="Nguyen-Phuc H."/>
            <person name="Mago R."/>
            <person name="Raley C."/>
            <person name="Miller M.E."/>
            <person name="Silverstein K.A.T."/>
            <person name="Henningsen E."/>
            <person name="Hirsch C.D."/>
            <person name="Visser B."/>
            <person name="Pretorius Z.A."/>
            <person name="Steffenson B.J."/>
            <person name="Schwessinger B."/>
            <person name="Dodds P.N."/>
            <person name="Figueroa M."/>
        </authorList>
    </citation>
    <scope>NUCLEOTIDE SEQUENCE [LARGE SCALE GENOMIC DNA]</scope>
    <source>
        <strain evidence="2 3">Ug99</strain>
    </source>
</reference>
<evidence type="ECO:0000313" key="2">
    <source>
        <dbReference type="EMBL" id="KAA1089769.1"/>
    </source>
</evidence>
<proteinExistence type="predicted"/>
<name>A0A5B0NPE4_PUCGR</name>
<dbReference type="GO" id="GO:0004386">
    <property type="term" value="F:helicase activity"/>
    <property type="evidence" value="ECO:0007669"/>
    <property type="project" value="UniProtKB-KW"/>
</dbReference>
<keyword evidence="2" id="KW-0347">Helicase</keyword>
<dbReference type="Proteomes" id="UP000325313">
    <property type="component" value="Unassembled WGS sequence"/>
</dbReference>
<feature type="region of interest" description="Disordered" evidence="1">
    <location>
        <begin position="1"/>
        <end position="27"/>
    </location>
</feature>